<protein>
    <recommendedName>
        <fullName evidence="3">Translation elongation factor-like protein</fullName>
    </recommendedName>
</protein>
<dbReference type="Proteomes" id="UP000177967">
    <property type="component" value="Unassembled WGS sequence"/>
</dbReference>
<evidence type="ECO:0000313" key="1">
    <source>
        <dbReference type="EMBL" id="OGY09611.1"/>
    </source>
</evidence>
<dbReference type="AlphaFoldDB" id="A0A1G1V2K9"/>
<dbReference type="STRING" id="1797513.A2782_02455"/>
<proteinExistence type="predicted"/>
<dbReference type="Gene3D" id="2.40.30.10">
    <property type="entry name" value="Translation factors"/>
    <property type="match status" value="1"/>
</dbReference>
<dbReference type="EMBL" id="MHBW01000007">
    <property type="protein sequence ID" value="OGY09611.1"/>
    <property type="molecule type" value="Genomic_DNA"/>
</dbReference>
<evidence type="ECO:0008006" key="3">
    <source>
        <dbReference type="Google" id="ProtNLM"/>
    </source>
</evidence>
<gene>
    <name evidence="1" type="ORF">A2782_02455</name>
</gene>
<sequence length="83" mass="9189">MTKKVGDVIHYYDKIGVAIIRLAEPVSCGDKIKFLRGGEDLFDQKIDSIQVEHQNVDTAKKGEEIGVKVAEKVKEGAEVFLAE</sequence>
<comment type="caution">
    <text evidence="1">The sequence shown here is derived from an EMBL/GenBank/DDBJ whole genome shotgun (WGS) entry which is preliminary data.</text>
</comment>
<evidence type="ECO:0000313" key="2">
    <source>
        <dbReference type="Proteomes" id="UP000177967"/>
    </source>
</evidence>
<name>A0A1G1V2K9_9BACT</name>
<reference evidence="1 2" key="1">
    <citation type="journal article" date="2016" name="Nat. Commun.">
        <title>Thousands of microbial genomes shed light on interconnected biogeochemical processes in an aquifer system.</title>
        <authorList>
            <person name="Anantharaman K."/>
            <person name="Brown C.T."/>
            <person name="Hug L.A."/>
            <person name="Sharon I."/>
            <person name="Castelle C.J."/>
            <person name="Probst A.J."/>
            <person name="Thomas B.C."/>
            <person name="Singh A."/>
            <person name="Wilkins M.J."/>
            <person name="Karaoz U."/>
            <person name="Brodie E.L."/>
            <person name="Williams K.H."/>
            <person name="Hubbard S.S."/>
            <person name="Banfield J.F."/>
        </authorList>
    </citation>
    <scope>NUCLEOTIDE SEQUENCE [LARGE SCALE GENOMIC DNA]</scope>
</reference>
<organism evidence="1 2">
    <name type="scientific">Candidatus Blackburnbacteria bacterium RIFCSPHIGHO2_01_FULL_43_15b</name>
    <dbReference type="NCBI Taxonomy" id="1797513"/>
    <lineage>
        <taxon>Bacteria</taxon>
        <taxon>Candidatus Blackburniibacteriota</taxon>
    </lineage>
</organism>
<dbReference type="InterPro" id="IPR009000">
    <property type="entry name" value="Transl_B-barrel_sf"/>
</dbReference>
<accession>A0A1G1V2K9</accession>
<dbReference type="SUPFAM" id="SSF50447">
    <property type="entry name" value="Translation proteins"/>
    <property type="match status" value="1"/>
</dbReference>